<dbReference type="Proteomes" id="UP000008808">
    <property type="component" value="Chromosome"/>
</dbReference>
<keyword evidence="2 11" id="KW-0813">Transport</keyword>
<dbReference type="HOGENOM" id="CLU_1568344_0_0_5"/>
<dbReference type="AlphaFoldDB" id="Q2NC47"/>
<evidence type="ECO:0000256" key="2">
    <source>
        <dbReference type="ARBA" id="ARBA00022448"/>
    </source>
</evidence>
<dbReference type="eggNOG" id="COG1629">
    <property type="taxonomic scope" value="Bacteria"/>
</dbReference>
<name>Q2NC47_ERYLH</name>
<keyword evidence="5 11" id="KW-0812">Transmembrane</keyword>
<dbReference type="InterPro" id="IPR039426">
    <property type="entry name" value="TonB-dep_rcpt-like"/>
</dbReference>
<dbReference type="STRING" id="314225.ELI_03260"/>
<evidence type="ECO:0000256" key="1">
    <source>
        <dbReference type="ARBA" id="ARBA00004571"/>
    </source>
</evidence>
<accession>Q2NC47</accession>
<keyword evidence="8" id="KW-0798">TonB box</keyword>
<dbReference type="PANTHER" id="PTHR32552">
    <property type="entry name" value="FERRICHROME IRON RECEPTOR-RELATED"/>
    <property type="match status" value="1"/>
</dbReference>
<dbReference type="Gene3D" id="2.40.170.20">
    <property type="entry name" value="TonB-dependent receptor, beta-barrel domain"/>
    <property type="match status" value="1"/>
</dbReference>
<dbReference type="KEGG" id="eli:ELI_03260"/>
<dbReference type="PANTHER" id="PTHR32552:SF81">
    <property type="entry name" value="TONB-DEPENDENT OUTER MEMBRANE RECEPTOR"/>
    <property type="match status" value="1"/>
</dbReference>
<dbReference type="InterPro" id="IPR036942">
    <property type="entry name" value="Beta-barrel_TonB_sf"/>
</dbReference>
<keyword evidence="14" id="KW-1185">Reference proteome</keyword>
<evidence type="ECO:0000256" key="4">
    <source>
        <dbReference type="ARBA" id="ARBA00022496"/>
    </source>
</evidence>
<dbReference type="Pfam" id="PF07715">
    <property type="entry name" value="Plug"/>
    <property type="match status" value="1"/>
</dbReference>
<evidence type="ECO:0000313" key="13">
    <source>
        <dbReference type="EMBL" id="ABC62744.1"/>
    </source>
</evidence>
<keyword evidence="3 11" id="KW-1134">Transmembrane beta strand</keyword>
<evidence type="ECO:0000256" key="7">
    <source>
        <dbReference type="ARBA" id="ARBA00023065"/>
    </source>
</evidence>
<gene>
    <name evidence="13" type="ordered locus">ELI_03260</name>
</gene>
<dbReference type="InterPro" id="IPR012910">
    <property type="entry name" value="Plug_dom"/>
</dbReference>
<protein>
    <submittedName>
        <fullName evidence="13">TonB-dependent receptor</fullName>
    </submittedName>
</protein>
<evidence type="ECO:0000256" key="11">
    <source>
        <dbReference type="PROSITE-ProRule" id="PRU01360"/>
    </source>
</evidence>
<dbReference type="GO" id="GO:0009279">
    <property type="term" value="C:cell outer membrane"/>
    <property type="evidence" value="ECO:0007669"/>
    <property type="project" value="UniProtKB-SubCell"/>
</dbReference>
<evidence type="ECO:0000256" key="3">
    <source>
        <dbReference type="ARBA" id="ARBA00022452"/>
    </source>
</evidence>
<keyword evidence="4" id="KW-0410">Iron transport</keyword>
<evidence type="ECO:0000256" key="6">
    <source>
        <dbReference type="ARBA" id="ARBA00023004"/>
    </source>
</evidence>
<evidence type="ECO:0000256" key="9">
    <source>
        <dbReference type="ARBA" id="ARBA00023136"/>
    </source>
</evidence>
<keyword evidence="13" id="KW-0675">Receptor</keyword>
<evidence type="ECO:0000256" key="10">
    <source>
        <dbReference type="ARBA" id="ARBA00023237"/>
    </source>
</evidence>
<evidence type="ECO:0000313" key="14">
    <source>
        <dbReference type="Proteomes" id="UP000008808"/>
    </source>
</evidence>
<keyword evidence="6" id="KW-0408">Iron</keyword>
<dbReference type="EMBL" id="CP000157">
    <property type="protein sequence ID" value="ABC62744.1"/>
    <property type="molecule type" value="Genomic_DNA"/>
</dbReference>
<feature type="domain" description="TonB-dependent receptor plug" evidence="12">
    <location>
        <begin position="43"/>
        <end position="150"/>
    </location>
</feature>
<comment type="subcellular location">
    <subcellularLocation>
        <location evidence="1 11">Cell outer membrane</location>
        <topology evidence="1 11">Multi-pass membrane protein</topology>
    </subcellularLocation>
</comment>
<keyword evidence="9 11" id="KW-0472">Membrane</keyword>
<evidence type="ECO:0000256" key="5">
    <source>
        <dbReference type="ARBA" id="ARBA00022692"/>
    </source>
</evidence>
<evidence type="ECO:0000259" key="12">
    <source>
        <dbReference type="Pfam" id="PF07715"/>
    </source>
</evidence>
<keyword evidence="7" id="KW-0406">Ion transport</keyword>
<dbReference type="PROSITE" id="PS52016">
    <property type="entry name" value="TONB_DEPENDENT_REC_3"/>
    <property type="match status" value="1"/>
</dbReference>
<proteinExistence type="inferred from homology"/>
<sequence>MAGICAGAIAVPAYAQDADTPDTDPGTSSPVIVVTAQRQAQSLQEVPIAVSAFSAETLEAQQIENASDLQLTLPNVSFTKSNFTASSFTIRGIGDLCVGVSCDSATAIHQNGSPLFGTRLFETEYFDLERIEVLRGPQGTLFGRNATSGVVNVVTAKPDLSGFGAAGSFE</sequence>
<dbReference type="GO" id="GO:0006826">
    <property type="term" value="P:iron ion transport"/>
    <property type="evidence" value="ECO:0007669"/>
    <property type="project" value="UniProtKB-KW"/>
</dbReference>
<keyword evidence="10 11" id="KW-0998">Cell outer membrane</keyword>
<comment type="similarity">
    <text evidence="11">Belongs to the TonB-dependent receptor family.</text>
</comment>
<organism evidence="13 14">
    <name type="scientific">Erythrobacter litoralis (strain HTCC2594)</name>
    <dbReference type="NCBI Taxonomy" id="314225"/>
    <lineage>
        <taxon>Bacteria</taxon>
        <taxon>Pseudomonadati</taxon>
        <taxon>Pseudomonadota</taxon>
        <taxon>Alphaproteobacteria</taxon>
        <taxon>Sphingomonadales</taxon>
        <taxon>Erythrobacteraceae</taxon>
        <taxon>Erythrobacter/Porphyrobacter group</taxon>
        <taxon>Erythrobacter</taxon>
    </lineage>
</organism>
<evidence type="ECO:0000256" key="8">
    <source>
        <dbReference type="ARBA" id="ARBA00023077"/>
    </source>
</evidence>
<reference evidence="14" key="1">
    <citation type="journal article" date="2009" name="J. Bacteriol.">
        <title>Complete genome sequence of Erythrobacter litoralis HTCC2594.</title>
        <authorList>
            <person name="Oh H.M."/>
            <person name="Giovannoni S.J."/>
            <person name="Ferriera S."/>
            <person name="Johnson J."/>
            <person name="Cho J.C."/>
        </authorList>
    </citation>
    <scope>NUCLEOTIDE SEQUENCE [LARGE SCALE GENOMIC DNA]</scope>
    <source>
        <strain evidence="14">HTCC2594</strain>
    </source>
</reference>
<dbReference type="SUPFAM" id="SSF56935">
    <property type="entry name" value="Porins"/>
    <property type="match status" value="1"/>
</dbReference>